<comment type="caution">
    <text evidence="1">The sequence shown here is derived from an EMBL/GenBank/DDBJ whole genome shotgun (WGS) entry which is preliminary data.</text>
</comment>
<dbReference type="Proteomes" id="UP001202550">
    <property type="component" value="Unassembled WGS sequence"/>
</dbReference>
<evidence type="ECO:0000313" key="2">
    <source>
        <dbReference type="Proteomes" id="UP001202550"/>
    </source>
</evidence>
<organism evidence="1 2">
    <name type="scientific">Roseinatronobacter domitianus</name>
    <dbReference type="NCBI Taxonomy" id="2940293"/>
    <lineage>
        <taxon>Bacteria</taxon>
        <taxon>Pseudomonadati</taxon>
        <taxon>Pseudomonadota</taxon>
        <taxon>Alphaproteobacteria</taxon>
        <taxon>Rhodobacterales</taxon>
        <taxon>Paracoccaceae</taxon>
        <taxon>Roseinatronobacter</taxon>
    </lineage>
</organism>
<accession>A0ABT0M5G8</accession>
<keyword evidence="2" id="KW-1185">Reference proteome</keyword>
<evidence type="ECO:0000313" key="1">
    <source>
        <dbReference type="EMBL" id="MCL1630105.1"/>
    </source>
</evidence>
<reference evidence="1 2" key="1">
    <citation type="submission" date="2022-05" db="EMBL/GenBank/DDBJ databases">
        <title>Seasonal and diel survey of microbial diversity of the Tyrrhenian coast.</title>
        <authorList>
            <person name="Gattoni G."/>
            <person name="Corral P."/>
        </authorList>
    </citation>
    <scope>NUCLEOTIDE SEQUENCE [LARGE SCALE GENOMIC DNA]</scope>
    <source>
        <strain evidence="1 2">V10</strain>
    </source>
</reference>
<dbReference type="RefSeq" id="WP_249060732.1">
    <property type="nucleotide sequence ID" value="NZ_JALZWP010000024.1"/>
</dbReference>
<gene>
    <name evidence="1" type="ORF">M3N55_15370</name>
</gene>
<dbReference type="EMBL" id="JALZWP010000024">
    <property type="protein sequence ID" value="MCL1630105.1"/>
    <property type="molecule type" value="Genomic_DNA"/>
</dbReference>
<protein>
    <submittedName>
        <fullName evidence="1">Uncharacterized protein</fullName>
    </submittedName>
</protein>
<sequence length="231" mass="25958">MPEMISPANQEVIARELAACDVSSEDIQWAISKLDRAAARFSRTTQKGGMKKRSPKTLTKQINKVENLTGKARAQAIKDAEEMGLDSEALNLLGTDKQVQSLREYAHNLEVLDRLNPEHFSPLANKDFREARTLMFWCIGVWSVTAGLVRFSNNDREDCGPMGRFLTAASTDAYIARGHEVPSPNALRLKAKRLDSALGAAAFVWNDFFEMLEREDMADDELDPFEDLFYP</sequence>
<name>A0ABT0M5G8_9RHOB</name>
<proteinExistence type="predicted"/>